<dbReference type="Proteomes" id="UP000622890">
    <property type="component" value="Unassembled WGS sequence"/>
</dbReference>
<keyword evidence="3" id="KW-1185">Reference proteome</keyword>
<keyword evidence="1" id="KW-0812">Transmembrane</keyword>
<keyword evidence="1" id="KW-0472">Membrane</keyword>
<evidence type="ECO:0000256" key="1">
    <source>
        <dbReference type="SAM" id="Phobius"/>
    </source>
</evidence>
<evidence type="ECO:0000313" key="3">
    <source>
        <dbReference type="Proteomes" id="UP000622890"/>
    </source>
</evidence>
<name>A0A934SV66_9BURK</name>
<feature type="transmembrane region" description="Helical" evidence="1">
    <location>
        <begin position="12"/>
        <end position="29"/>
    </location>
</feature>
<dbReference type="EMBL" id="JAEPBG010000006">
    <property type="protein sequence ID" value="MBK4735918.1"/>
    <property type="molecule type" value="Genomic_DNA"/>
</dbReference>
<organism evidence="2 3">
    <name type="scientific">Noviherbaspirillum pedocola</name>
    <dbReference type="NCBI Taxonomy" id="2801341"/>
    <lineage>
        <taxon>Bacteria</taxon>
        <taxon>Pseudomonadati</taxon>
        <taxon>Pseudomonadota</taxon>
        <taxon>Betaproteobacteria</taxon>
        <taxon>Burkholderiales</taxon>
        <taxon>Oxalobacteraceae</taxon>
        <taxon>Noviherbaspirillum</taxon>
    </lineage>
</organism>
<reference evidence="2" key="1">
    <citation type="submission" date="2021-01" db="EMBL/GenBank/DDBJ databases">
        <title>Genome sequence of strain Noviherbaspirillum sp. DKR-6.</title>
        <authorList>
            <person name="Chaudhary D.K."/>
        </authorList>
    </citation>
    <scope>NUCLEOTIDE SEQUENCE</scope>
    <source>
        <strain evidence="2">DKR-6</strain>
    </source>
</reference>
<keyword evidence="1" id="KW-1133">Transmembrane helix</keyword>
<gene>
    <name evidence="2" type="ORF">JJB74_14960</name>
</gene>
<sequence>MKQAESIADKLFRWIVAIGLLALALYGVYTGKLPIGARNGRGHGLILHGIGAYVWSAILGEGGLYLLFHKTVKSEDKVIPNPFKRQSELMETTLPLIGVIAAMVALVWITFAYSTAV</sequence>
<protein>
    <submittedName>
        <fullName evidence="2">Uncharacterized protein</fullName>
    </submittedName>
</protein>
<dbReference type="AlphaFoldDB" id="A0A934SV66"/>
<feature type="transmembrane region" description="Helical" evidence="1">
    <location>
        <begin position="89"/>
        <end position="111"/>
    </location>
</feature>
<proteinExistence type="predicted"/>
<accession>A0A934SV66</accession>
<feature type="transmembrane region" description="Helical" evidence="1">
    <location>
        <begin position="45"/>
        <end position="68"/>
    </location>
</feature>
<comment type="caution">
    <text evidence="2">The sequence shown here is derived from an EMBL/GenBank/DDBJ whole genome shotgun (WGS) entry which is preliminary data.</text>
</comment>
<evidence type="ECO:0000313" key="2">
    <source>
        <dbReference type="EMBL" id="MBK4735918.1"/>
    </source>
</evidence>
<dbReference type="RefSeq" id="WP_200592823.1">
    <property type="nucleotide sequence ID" value="NZ_JAEPBG010000006.1"/>
</dbReference>